<organism evidence="2 3">
    <name type="scientific">Shivajiella indica</name>
    <dbReference type="NCBI Taxonomy" id="872115"/>
    <lineage>
        <taxon>Bacteria</taxon>
        <taxon>Pseudomonadati</taxon>
        <taxon>Bacteroidota</taxon>
        <taxon>Cytophagia</taxon>
        <taxon>Cytophagales</taxon>
        <taxon>Cyclobacteriaceae</taxon>
        <taxon>Shivajiella</taxon>
    </lineage>
</organism>
<dbReference type="EMBL" id="JBHUIV010000018">
    <property type="protein sequence ID" value="MFD2202451.1"/>
    <property type="molecule type" value="Genomic_DNA"/>
</dbReference>
<protein>
    <submittedName>
        <fullName evidence="2">GNAT family N-acetyltransferase</fullName>
        <ecNumber evidence="2">2.3.-.-</ecNumber>
    </submittedName>
</protein>
<dbReference type="InterPro" id="IPR016181">
    <property type="entry name" value="Acyl_CoA_acyltransferase"/>
</dbReference>
<evidence type="ECO:0000313" key="2">
    <source>
        <dbReference type="EMBL" id="MFD2202451.1"/>
    </source>
</evidence>
<proteinExistence type="predicted"/>
<dbReference type="Proteomes" id="UP001597414">
    <property type="component" value="Unassembled WGS sequence"/>
</dbReference>
<reference evidence="3" key="1">
    <citation type="journal article" date="2019" name="Int. J. Syst. Evol. Microbiol.">
        <title>The Global Catalogue of Microorganisms (GCM) 10K type strain sequencing project: providing services to taxonomists for standard genome sequencing and annotation.</title>
        <authorList>
            <consortium name="The Broad Institute Genomics Platform"/>
            <consortium name="The Broad Institute Genome Sequencing Center for Infectious Disease"/>
            <person name="Wu L."/>
            <person name="Ma J."/>
        </authorList>
    </citation>
    <scope>NUCLEOTIDE SEQUENCE [LARGE SCALE GENOMIC DNA]</scope>
    <source>
        <strain evidence="3">KCTC 19812</strain>
    </source>
</reference>
<dbReference type="Gene3D" id="3.40.630.30">
    <property type="match status" value="1"/>
</dbReference>
<evidence type="ECO:0000259" key="1">
    <source>
        <dbReference type="PROSITE" id="PS51186"/>
    </source>
</evidence>
<name>A0ABW5BAT5_9BACT</name>
<dbReference type="RefSeq" id="WP_380803371.1">
    <property type="nucleotide sequence ID" value="NZ_JBHUIV010000018.1"/>
</dbReference>
<dbReference type="InterPro" id="IPR000182">
    <property type="entry name" value="GNAT_dom"/>
</dbReference>
<dbReference type="PANTHER" id="PTHR43792">
    <property type="entry name" value="GNAT FAMILY, PUTATIVE (AFU_ORTHOLOGUE AFUA_3G00765)-RELATED-RELATED"/>
    <property type="match status" value="1"/>
</dbReference>
<dbReference type="GO" id="GO:0016746">
    <property type="term" value="F:acyltransferase activity"/>
    <property type="evidence" value="ECO:0007669"/>
    <property type="project" value="UniProtKB-KW"/>
</dbReference>
<accession>A0ABW5BAT5</accession>
<dbReference type="EC" id="2.3.-.-" evidence="2"/>
<sequence length="179" mass="20349">MDIGFPIQTERMIIRELTLRDADFIFQLLNTPGWLKYIGDRGINSIEDAKNYLLEGPLKSYSKNGFGLYLVLMRNGLQKLGIAGLLKREYLPFPDIGFAFLPEFEGKGFAFECSKAILGYSKVKLGLDKIQAIVLPKNNRSIRLLEKLGMEDQGLFLFPGQNDQLRLFQIDLEKNAPQT</sequence>
<dbReference type="PANTHER" id="PTHR43792:SF1">
    <property type="entry name" value="N-ACETYLTRANSFERASE DOMAIN-CONTAINING PROTEIN"/>
    <property type="match status" value="1"/>
</dbReference>
<keyword evidence="2" id="KW-0012">Acyltransferase</keyword>
<comment type="caution">
    <text evidence="2">The sequence shown here is derived from an EMBL/GenBank/DDBJ whole genome shotgun (WGS) entry which is preliminary data.</text>
</comment>
<gene>
    <name evidence="2" type="ORF">ACFSKV_12825</name>
</gene>
<evidence type="ECO:0000313" key="3">
    <source>
        <dbReference type="Proteomes" id="UP001597414"/>
    </source>
</evidence>
<keyword evidence="3" id="KW-1185">Reference proteome</keyword>
<feature type="domain" description="N-acetyltransferase" evidence="1">
    <location>
        <begin position="12"/>
        <end position="177"/>
    </location>
</feature>
<dbReference type="PROSITE" id="PS51186">
    <property type="entry name" value="GNAT"/>
    <property type="match status" value="1"/>
</dbReference>
<dbReference type="SUPFAM" id="SSF55729">
    <property type="entry name" value="Acyl-CoA N-acyltransferases (Nat)"/>
    <property type="match status" value="1"/>
</dbReference>
<dbReference type="Pfam" id="PF13302">
    <property type="entry name" value="Acetyltransf_3"/>
    <property type="match status" value="1"/>
</dbReference>
<dbReference type="InterPro" id="IPR051531">
    <property type="entry name" value="N-acetyltransferase"/>
</dbReference>
<keyword evidence="2" id="KW-0808">Transferase</keyword>